<dbReference type="Gene3D" id="1.10.437.10">
    <property type="entry name" value="Blc2-like"/>
    <property type="match status" value="1"/>
</dbReference>
<sequence>MDVTNVKFFLVINSSIMSLLLCCKIWNGCVRIQGLYFVKDVVYEGVAFILFFVVFLTVVENPKHSNVSCSLFAVNIATSLQEETLMVANDYMDFCIGIKRTPPSESAKAMRYLAKDVESIYGFRLRPLVQLFLVSSGFDTWTKLRNMMLEVIGGEMMSWGQIVSLFAFMGILAVQLSTGEEDVTCSRRLAEMMTDVLIGEKQEWMIQNGGWRGFVDYVHTVRPGYPESPGKTALLTAANVAIAGIASSKRSSCVSRPLITSCRNPDCCHLFPIPFALSLVFSPSLSQSCQIRHCDVM</sequence>
<dbReference type="GeneTree" id="ENSGT00940000173945"/>
<dbReference type="Pfam" id="PF00452">
    <property type="entry name" value="Bcl-2"/>
    <property type="match status" value="1"/>
</dbReference>
<dbReference type="GO" id="GO:0005741">
    <property type="term" value="C:mitochondrial outer membrane"/>
    <property type="evidence" value="ECO:0007669"/>
    <property type="project" value="TreeGrafter"/>
</dbReference>
<protein>
    <recommendedName>
        <fullName evidence="4">Bcl-2 Bcl-2 homology region 1-3 domain-containing protein</fullName>
    </recommendedName>
</protein>
<dbReference type="GO" id="GO:0097192">
    <property type="term" value="P:extrinsic apoptotic signaling pathway in absence of ligand"/>
    <property type="evidence" value="ECO:0007669"/>
    <property type="project" value="TreeGrafter"/>
</dbReference>
<reference evidence="5" key="1">
    <citation type="submission" date="2025-08" db="UniProtKB">
        <authorList>
            <consortium name="Ensembl"/>
        </authorList>
    </citation>
    <scope>IDENTIFICATION</scope>
</reference>
<dbReference type="InterPro" id="IPR002475">
    <property type="entry name" value="Bcl2-like"/>
</dbReference>
<dbReference type="InterPro" id="IPR036834">
    <property type="entry name" value="Bcl-2-like_sf"/>
</dbReference>
<dbReference type="PANTHER" id="PTHR11256:SF61">
    <property type="entry name" value="BCL2-LIKE 10"/>
    <property type="match status" value="1"/>
</dbReference>
<dbReference type="CDD" id="cd06845">
    <property type="entry name" value="Bcl-2_like"/>
    <property type="match status" value="1"/>
</dbReference>
<dbReference type="SMART" id="SM00337">
    <property type="entry name" value="BCL"/>
    <property type="match status" value="1"/>
</dbReference>
<evidence type="ECO:0000313" key="6">
    <source>
        <dbReference type="Proteomes" id="UP000261540"/>
    </source>
</evidence>
<accession>A0A3B3RKL3</accession>
<keyword evidence="6" id="KW-1185">Reference proteome</keyword>
<organism evidence="5 6">
    <name type="scientific">Paramormyrops kingsleyae</name>
    <dbReference type="NCBI Taxonomy" id="1676925"/>
    <lineage>
        <taxon>Eukaryota</taxon>
        <taxon>Metazoa</taxon>
        <taxon>Chordata</taxon>
        <taxon>Craniata</taxon>
        <taxon>Vertebrata</taxon>
        <taxon>Euteleostomi</taxon>
        <taxon>Actinopterygii</taxon>
        <taxon>Neopterygii</taxon>
        <taxon>Teleostei</taxon>
        <taxon>Osteoglossocephala</taxon>
        <taxon>Osteoglossomorpha</taxon>
        <taxon>Osteoglossiformes</taxon>
        <taxon>Mormyridae</taxon>
        <taxon>Paramormyrops</taxon>
    </lineage>
</organism>
<keyword evidence="3" id="KW-0472">Membrane</keyword>
<dbReference type="GO" id="GO:0051400">
    <property type="term" value="F:BH domain binding"/>
    <property type="evidence" value="ECO:0007669"/>
    <property type="project" value="TreeGrafter"/>
</dbReference>
<dbReference type="GO" id="GO:0042981">
    <property type="term" value="P:regulation of apoptotic process"/>
    <property type="evidence" value="ECO:0007669"/>
    <property type="project" value="InterPro"/>
</dbReference>
<name>A0A3B3RKL3_9TELE</name>
<evidence type="ECO:0000259" key="4">
    <source>
        <dbReference type="SMART" id="SM00337"/>
    </source>
</evidence>
<keyword evidence="2" id="KW-0053">Apoptosis</keyword>
<dbReference type="PANTHER" id="PTHR11256">
    <property type="entry name" value="BCL-2 RELATED"/>
    <property type="match status" value="1"/>
</dbReference>
<reference evidence="5" key="2">
    <citation type="submission" date="2025-09" db="UniProtKB">
        <authorList>
            <consortium name="Ensembl"/>
        </authorList>
    </citation>
    <scope>IDENTIFICATION</scope>
</reference>
<evidence type="ECO:0000256" key="2">
    <source>
        <dbReference type="ARBA" id="ARBA00022703"/>
    </source>
</evidence>
<dbReference type="InterPro" id="IPR026298">
    <property type="entry name" value="Bcl-2_fam"/>
</dbReference>
<dbReference type="Ensembl" id="ENSPKIT00000036285.1">
    <property type="protein sequence ID" value="ENSPKIP00000018370.1"/>
    <property type="gene ID" value="ENSPKIG00000003960.1"/>
</dbReference>
<dbReference type="PRINTS" id="PR01862">
    <property type="entry name" value="BCL2FAMILY"/>
</dbReference>
<evidence type="ECO:0000256" key="1">
    <source>
        <dbReference type="ARBA" id="ARBA00009458"/>
    </source>
</evidence>
<dbReference type="Proteomes" id="UP000261540">
    <property type="component" value="Unplaced"/>
</dbReference>
<dbReference type="AlphaFoldDB" id="A0A3B3RKL3"/>
<feature type="transmembrane region" description="Helical" evidence="3">
    <location>
        <begin position="41"/>
        <end position="59"/>
    </location>
</feature>
<comment type="similarity">
    <text evidence="1">Belongs to the Bcl-2 family.</text>
</comment>
<evidence type="ECO:0000256" key="3">
    <source>
        <dbReference type="SAM" id="Phobius"/>
    </source>
</evidence>
<feature type="domain" description="Bcl-2 Bcl-2 homology region 1-3" evidence="4">
    <location>
        <begin position="110"/>
        <end position="211"/>
    </location>
</feature>
<dbReference type="STRING" id="1676925.ENSPKIP00000018370"/>
<keyword evidence="3" id="KW-1133">Transmembrane helix</keyword>
<dbReference type="GO" id="GO:0001836">
    <property type="term" value="P:release of cytochrome c from mitochondria"/>
    <property type="evidence" value="ECO:0007669"/>
    <property type="project" value="TreeGrafter"/>
</dbReference>
<evidence type="ECO:0000313" key="5">
    <source>
        <dbReference type="Ensembl" id="ENSPKIP00000018370.1"/>
    </source>
</evidence>
<keyword evidence="3" id="KW-0812">Transmembrane</keyword>
<dbReference type="GO" id="GO:0008630">
    <property type="term" value="P:intrinsic apoptotic signaling pathway in response to DNA damage"/>
    <property type="evidence" value="ECO:0007669"/>
    <property type="project" value="TreeGrafter"/>
</dbReference>
<proteinExistence type="inferred from homology"/>
<feature type="transmembrane region" description="Helical" evidence="3">
    <location>
        <begin position="6"/>
        <end position="29"/>
    </location>
</feature>
<dbReference type="SUPFAM" id="SSF56854">
    <property type="entry name" value="Bcl-2 inhibitors of programmed cell death"/>
    <property type="match status" value="1"/>
</dbReference>
<dbReference type="InterPro" id="IPR046371">
    <property type="entry name" value="Bcl-2_BH1-3"/>
</dbReference>
<dbReference type="PROSITE" id="PS50062">
    <property type="entry name" value="BCL2_FAMILY"/>
    <property type="match status" value="1"/>
</dbReference>